<evidence type="ECO:0000256" key="7">
    <source>
        <dbReference type="HAMAP-Rule" id="MF_00537"/>
    </source>
</evidence>
<keyword evidence="7" id="KW-0694">RNA-binding</keyword>
<dbReference type="PANTHER" id="PTHR19836:SF19">
    <property type="entry name" value="SMALL RIBOSOMAL SUBUNIT PROTEIN US14M"/>
    <property type="match status" value="1"/>
</dbReference>
<dbReference type="NCBIfam" id="NF006477">
    <property type="entry name" value="PRK08881.1"/>
    <property type="match status" value="1"/>
</dbReference>
<dbReference type="Pfam" id="PF00253">
    <property type="entry name" value="Ribosomal_S14"/>
    <property type="match status" value="1"/>
</dbReference>
<dbReference type="RefSeq" id="WP_090285278.1">
    <property type="nucleotide sequence ID" value="NZ_FMWO01000043.1"/>
</dbReference>
<comment type="function">
    <text evidence="1 7">Binds 16S rRNA, required for the assembly of 30S particles and may also be responsible for determining the conformation of the 16S rRNA at the A site.</text>
</comment>
<dbReference type="Proteomes" id="UP000198729">
    <property type="component" value="Unassembled WGS sequence"/>
</dbReference>
<evidence type="ECO:0000256" key="4">
    <source>
        <dbReference type="ARBA" id="ARBA00023274"/>
    </source>
</evidence>
<dbReference type="GO" id="GO:0005737">
    <property type="term" value="C:cytoplasm"/>
    <property type="evidence" value="ECO:0007669"/>
    <property type="project" value="UniProtKB-ARBA"/>
</dbReference>
<evidence type="ECO:0000313" key="8">
    <source>
        <dbReference type="EMBL" id="SCZ85201.1"/>
    </source>
</evidence>
<dbReference type="FunFam" id="1.10.287.1480:FF:000001">
    <property type="entry name" value="30S ribosomal protein S14"/>
    <property type="match status" value="1"/>
</dbReference>
<dbReference type="HAMAP" id="MF_00537">
    <property type="entry name" value="Ribosomal_uS14_1"/>
    <property type="match status" value="1"/>
</dbReference>
<name>A0A1G5SF75_9PROT</name>
<gene>
    <name evidence="7 8" type="primary">rpsN</name>
    <name evidence="8" type="ORF">NSMM_360016</name>
</gene>
<evidence type="ECO:0000256" key="6">
    <source>
        <dbReference type="ARBA" id="ARBA00047110"/>
    </source>
</evidence>
<comment type="subunit">
    <text evidence="6 7">Part of the 30S ribosomal subunit. Contacts proteins S3 and S10.</text>
</comment>
<keyword evidence="9" id="KW-1185">Reference proteome</keyword>
<dbReference type="Gene3D" id="1.10.287.1480">
    <property type="match status" value="1"/>
</dbReference>
<dbReference type="GO" id="GO:0006412">
    <property type="term" value="P:translation"/>
    <property type="evidence" value="ECO:0007669"/>
    <property type="project" value="UniProtKB-UniRule"/>
</dbReference>
<dbReference type="PROSITE" id="PS00527">
    <property type="entry name" value="RIBOSOMAL_S14"/>
    <property type="match status" value="1"/>
</dbReference>
<dbReference type="EMBL" id="FMWO01000043">
    <property type="protein sequence ID" value="SCZ85201.1"/>
    <property type="molecule type" value="Genomic_DNA"/>
</dbReference>
<dbReference type="SUPFAM" id="SSF57716">
    <property type="entry name" value="Glucocorticoid receptor-like (DNA-binding domain)"/>
    <property type="match status" value="1"/>
</dbReference>
<dbReference type="PANTHER" id="PTHR19836">
    <property type="entry name" value="30S RIBOSOMAL PROTEIN S14"/>
    <property type="match status" value="1"/>
</dbReference>
<dbReference type="InterPro" id="IPR001209">
    <property type="entry name" value="Ribosomal_uS14"/>
</dbReference>
<dbReference type="STRING" id="51642.NSMM_360016"/>
<organism evidence="8 9">
    <name type="scientific">Nitrosomonas mobilis</name>
    <dbReference type="NCBI Taxonomy" id="51642"/>
    <lineage>
        <taxon>Bacteria</taxon>
        <taxon>Pseudomonadati</taxon>
        <taxon>Pseudomonadota</taxon>
        <taxon>Betaproteobacteria</taxon>
        <taxon>Nitrosomonadales</taxon>
        <taxon>Nitrosomonadaceae</taxon>
        <taxon>Nitrosomonas</taxon>
    </lineage>
</organism>
<sequence>MAKISVINRNIKREKIINSFLVKRKEIFSILDDPKIDEMEKSLAREQLQKLPRDSSPVRYRKRCSLTGRPRGVFKKFGLCRIKLREIAMSGQIPGITKASW</sequence>
<protein>
    <recommendedName>
        <fullName evidence="5 7">Small ribosomal subunit protein uS14</fullName>
    </recommendedName>
</protein>
<accession>A0A1G5SF75</accession>
<evidence type="ECO:0000256" key="1">
    <source>
        <dbReference type="ARBA" id="ARBA00003686"/>
    </source>
</evidence>
<dbReference type="OrthoDB" id="9810484at2"/>
<dbReference type="InterPro" id="IPR018271">
    <property type="entry name" value="Ribosomal_uS14_CS"/>
</dbReference>
<evidence type="ECO:0000256" key="5">
    <source>
        <dbReference type="ARBA" id="ARBA00035167"/>
    </source>
</evidence>
<dbReference type="GO" id="GO:0015935">
    <property type="term" value="C:small ribosomal subunit"/>
    <property type="evidence" value="ECO:0007669"/>
    <property type="project" value="TreeGrafter"/>
</dbReference>
<dbReference type="GO" id="GO:0003735">
    <property type="term" value="F:structural constituent of ribosome"/>
    <property type="evidence" value="ECO:0007669"/>
    <property type="project" value="InterPro"/>
</dbReference>
<keyword evidence="7" id="KW-0699">rRNA-binding</keyword>
<proteinExistence type="inferred from homology"/>
<reference evidence="8 9" key="1">
    <citation type="submission" date="2016-10" db="EMBL/GenBank/DDBJ databases">
        <authorList>
            <person name="de Groot N.N."/>
        </authorList>
    </citation>
    <scope>NUCLEOTIDE SEQUENCE [LARGE SCALE GENOMIC DNA]</scope>
    <source>
        <strain evidence="8">1</strain>
    </source>
</reference>
<keyword evidence="3 7" id="KW-0689">Ribosomal protein</keyword>
<keyword evidence="4 7" id="KW-0687">Ribonucleoprotein</keyword>
<evidence type="ECO:0000256" key="3">
    <source>
        <dbReference type="ARBA" id="ARBA00022980"/>
    </source>
</evidence>
<dbReference type="InterPro" id="IPR023036">
    <property type="entry name" value="Ribosomal_uS14_bac/plastid"/>
</dbReference>
<comment type="similarity">
    <text evidence="2 7">Belongs to the universal ribosomal protein uS14 family.</text>
</comment>
<evidence type="ECO:0000313" key="9">
    <source>
        <dbReference type="Proteomes" id="UP000198729"/>
    </source>
</evidence>
<evidence type="ECO:0000256" key="2">
    <source>
        <dbReference type="ARBA" id="ARBA00009083"/>
    </source>
</evidence>
<dbReference type="GO" id="GO:0019843">
    <property type="term" value="F:rRNA binding"/>
    <property type="evidence" value="ECO:0007669"/>
    <property type="project" value="UniProtKB-UniRule"/>
</dbReference>
<dbReference type="AlphaFoldDB" id="A0A1G5SF75"/>